<comment type="caution">
    <text evidence="2">The sequence shown here is derived from an EMBL/GenBank/DDBJ whole genome shotgun (WGS) entry which is preliminary data.</text>
</comment>
<sequence>MSNLPVFLTGLASGPVIVVAAWMLAQAVRAVIRWWPKRPPLAIHDDDFRVRNAAAILTARKVASIRLPGSVVLCWRSTVPWGHPTNDVVNGIRVLANPSPPAAET</sequence>
<dbReference type="AlphaFoldDB" id="A0A077MGQ5"/>
<dbReference type="RefSeq" id="WP_048544139.1">
    <property type="nucleotide sequence ID" value="NZ_HF571038.1"/>
</dbReference>
<keyword evidence="3" id="KW-1185">Reference proteome</keyword>
<dbReference type="STRING" id="1193518.BN13_80046"/>
<evidence type="ECO:0000256" key="1">
    <source>
        <dbReference type="SAM" id="Phobius"/>
    </source>
</evidence>
<keyword evidence="1" id="KW-1133">Transmembrane helix</keyword>
<feature type="transmembrane region" description="Helical" evidence="1">
    <location>
        <begin position="6"/>
        <end position="28"/>
    </location>
</feature>
<evidence type="ECO:0000313" key="3">
    <source>
        <dbReference type="Proteomes" id="UP000035720"/>
    </source>
</evidence>
<dbReference type="EMBL" id="CAJC01000194">
    <property type="protein sequence ID" value="CCI54677.1"/>
    <property type="molecule type" value="Genomic_DNA"/>
</dbReference>
<proteinExistence type="predicted"/>
<organism evidence="2 3">
    <name type="scientific">Nostocoides jenkinsii Ben 74</name>
    <dbReference type="NCBI Taxonomy" id="1193518"/>
    <lineage>
        <taxon>Bacteria</taxon>
        <taxon>Bacillati</taxon>
        <taxon>Actinomycetota</taxon>
        <taxon>Actinomycetes</taxon>
        <taxon>Micrococcales</taxon>
        <taxon>Intrasporangiaceae</taxon>
        <taxon>Nostocoides</taxon>
    </lineage>
</organism>
<reference evidence="2 3" key="1">
    <citation type="journal article" date="2013" name="ISME J.">
        <title>A metabolic model for members of the genus Tetrasphaera involved in enhanced biological phosphorus removal.</title>
        <authorList>
            <person name="Kristiansen R."/>
            <person name="Nguyen H.T.T."/>
            <person name="Saunders A.M."/>
            <person name="Nielsen J.L."/>
            <person name="Wimmer R."/>
            <person name="Le V.Q."/>
            <person name="McIlroy S.J."/>
            <person name="Petrovski S."/>
            <person name="Seviour R.J."/>
            <person name="Calteau A."/>
            <person name="Nielsen K.L."/>
            <person name="Nielsen P.H."/>
        </authorList>
    </citation>
    <scope>NUCLEOTIDE SEQUENCE [LARGE SCALE GENOMIC DNA]</scope>
    <source>
        <strain evidence="2 3">Ben 74</strain>
    </source>
</reference>
<evidence type="ECO:0000313" key="2">
    <source>
        <dbReference type="EMBL" id="CCI54677.1"/>
    </source>
</evidence>
<gene>
    <name evidence="2" type="ORF">BN13_80046</name>
</gene>
<accession>A0A077MGQ5</accession>
<protein>
    <submittedName>
        <fullName evidence="2">Uncharacterized protein</fullName>
    </submittedName>
</protein>
<name>A0A077MGQ5_9MICO</name>
<keyword evidence="1" id="KW-0812">Transmembrane</keyword>
<keyword evidence="1" id="KW-0472">Membrane</keyword>
<dbReference type="Proteomes" id="UP000035720">
    <property type="component" value="Unassembled WGS sequence"/>
</dbReference>